<evidence type="ECO:0000313" key="2">
    <source>
        <dbReference type="Proteomes" id="UP000198618"/>
    </source>
</evidence>
<protein>
    <submittedName>
        <fullName evidence="1">Uncharacterized protein</fullName>
    </submittedName>
</protein>
<accession>A0A1I0FNF4</accession>
<evidence type="ECO:0000313" key="1">
    <source>
        <dbReference type="EMBL" id="SET59892.1"/>
    </source>
</evidence>
<dbReference type="Proteomes" id="UP000198618">
    <property type="component" value="Unassembled WGS sequence"/>
</dbReference>
<name>A0A1I0FNF4_9BACI</name>
<sequence length="87" mass="10158">MKSMKWSEVRKLYPNQFVKLKVLASHIENSQEIIEDIAVIKPVTEKSATKELLNSKGDELVYHTANENVVLEVRQDMGLRRFVYHEN</sequence>
<organism evidence="1 2">
    <name type="scientific">Oceanobacillus limi</name>
    <dbReference type="NCBI Taxonomy" id="930131"/>
    <lineage>
        <taxon>Bacteria</taxon>
        <taxon>Bacillati</taxon>
        <taxon>Bacillota</taxon>
        <taxon>Bacilli</taxon>
        <taxon>Bacillales</taxon>
        <taxon>Bacillaceae</taxon>
        <taxon>Oceanobacillus</taxon>
    </lineage>
</organism>
<proteinExistence type="predicted"/>
<keyword evidence="2" id="KW-1185">Reference proteome</keyword>
<dbReference type="AlphaFoldDB" id="A0A1I0FNF4"/>
<dbReference type="EMBL" id="FOHE01000016">
    <property type="protein sequence ID" value="SET59892.1"/>
    <property type="molecule type" value="Genomic_DNA"/>
</dbReference>
<gene>
    <name evidence="1" type="ORF">SAMN05216389_11660</name>
</gene>
<reference evidence="1 2" key="1">
    <citation type="submission" date="2016-10" db="EMBL/GenBank/DDBJ databases">
        <authorList>
            <person name="de Groot N.N."/>
        </authorList>
    </citation>
    <scope>NUCLEOTIDE SEQUENCE [LARGE SCALE GENOMIC DNA]</scope>
    <source>
        <strain evidence="1 2">IBRC-M 10780</strain>
    </source>
</reference>